<organism evidence="1 2">
    <name type="scientific">Fistulina hepatica ATCC 64428</name>
    <dbReference type="NCBI Taxonomy" id="1128425"/>
    <lineage>
        <taxon>Eukaryota</taxon>
        <taxon>Fungi</taxon>
        <taxon>Dikarya</taxon>
        <taxon>Basidiomycota</taxon>
        <taxon>Agaricomycotina</taxon>
        <taxon>Agaricomycetes</taxon>
        <taxon>Agaricomycetidae</taxon>
        <taxon>Agaricales</taxon>
        <taxon>Fistulinaceae</taxon>
        <taxon>Fistulina</taxon>
    </lineage>
</organism>
<dbReference type="AlphaFoldDB" id="A0A0D7AGZ9"/>
<name>A0A0D7AGZ9_9AGAR</name>
<protein>
    <submittedName>
        <fullName evidence="1">Uncharacterized protein</fullName>
    </submittedName>
</protein>
<dbReference type="EMBL" id="KN881675">
    <property type="protein sequence ID" value="KIY50707.1"/>
    <property type="molecule type" value="Genomic_DNA"/>
</dbReference>
<gene>
    <name evidence="1" type="ORF">FISHEDRAFT_57481</name>
</gene>
<keyword evidence="2" id="KW-1185">Reference proteome</keyword>
<sequence length="167" mass="18785">MYTLEQLKKPKLKSKPMTSLLKLKYDEPFNMFEAQILVKIDKCVTIDSDANDSDSDLDVVHKSKAKKKKTAASKESKILPSNVKLFADLYAKKVVTSSLVQQYHIARGLVQPRSSSLYLRSHCAAIHGAYGLSNDIAITLKKKKYTSTKALQQMEVGHLEENVLQTR</sequence>
<reference evidence="1 2" key="1">
    <citation type="journal article" date="2015" name="Fungal Genet. Biol.">
        <title>Evolution of novel wood decay mechanisms in Agaricales revealed by the genome sequences of Fistulina hepatica and Cylindrobasidium torrendii.</title>
        <authorList>
            <person name="Floudas D."/>
            <person name="Held B.W."/>
            <person name="Riley R."/>
            <person name="Nagy L.G."/>
            <person name="Koehler G."/>
            <person name="Ransdell A.S."/>
            <person name="Younus H."/>
            <person name="Chow J."/>
            <person name="Chiniquy J."/>
            <person name="Lipzen A."/>
            <person name="Tritt A."/>
            <person name="Sun H."/>
            <person name="Haridas S."/>
            <person name="LaButti K."/>
            <person name="Ohm R.A."/>
            <person name="Kues U."/>
            <person name="Blanchette R.A."/>
            <person name="Grigoriev I.V."/>
            <person name="Minto R.E."/>
            <person name="Hibbett D.S."/>
        </authorList>
    </citation>
    <scope>NUCLEOTIDE SEQUENCE [LARGE SCALE GENOMIC DNA]</scope>
    <source>
        <strain evidence="1 2">ATCC 64428</strain>
    </source>
</reference>
<evidence type="ECO:0000313" key="2">
    <source>
        <dbReference type="Proteomes" id="UP000054144"/>
    </source>
</evidence>
<proteinExistence type="predicted"/>
<accession>A0A0D7AGZ9</accession>
<dbReference type="Proteomes" id="UP000054144">
    <property type="component" value="Unassembled WGS sequence"/>
</dbReference>
<evidence type="ECO:0000313" key="1">
    <source>
        <dbReference type="EMBL" id="KIY50707.1"/>
    </source>
</evidence>